<dbReference type="InterPro" id="IPR001791">
    <property type="entry name" value="Laminin_G"/>
</dbReference>
<dbReference type="AlphaFoldDB" id="Q4S380"/>
<evidence type="ECO:0000256" key="4">
    <source>
        <dbReference type="PROSITE-ProRule" id="PRU00122"/>
    </source>
</evidence>
<keyword evidence="1" id="KW-0732">Signal</keyword>
<dbReference type="PANTHER" id="PTHR45739:SF12">
    <property type="entry name" value="CHONDROITIN SULFATE PROTEOGLYCAN 4-LIKE ISOFORM X2"/>
    <property type="match status" value="1"/>
</dbReference>
<feature type="domain" description="Laminin G" evidence="7">
    <location>
        <begin position="222"/>
        <end position="399"/>
    </location>
</feature>
<accession>Q4S380</accession>
<dbReference type="SMART" id="SM00282">
    <property type="entry name" value="LamG"/>
    <property type="match status" value="2"/>
</dbReference>
<keyword evidence="2" id="KW-0677">Repeat</keyword>
<feature type="repeat" description="CSPG" evidence="5">
    <location>
        <begin position="571"/>
        <end position="687"/>
    </location>
</feature>
<dbReference type="KEGG" id="tng:GSTEN00024759G001"/>
<evidence type="ECO:0000256" key="3">
    <source>
        <dbReference type="ARBA" id="ARBA00023180"/>
    </source>
</evidence>
<dbReference type="EMBL" id="CAAE01014752">
    <property type="protein sequence ID" value="CAG04902.1"/>
    <property type="molecule type" value="Genomic_DNA"/>
</dbReference>
<dbReference type="CDD" id="cd00110">
    <property type="entry name" value="LamG"/>
    <property type="match status" value="2"/>
</dbReference>
<protein>
    <submittedName>
        <fullName evidence="8">Chromosome 4 SCAF14752, whole genome shotgun sequence</fullName>
    </submittedName>
</protein>
<feature type="repeat" description="CSPG" evidence="5">
    <location>
        <begin position="1060"/>
        <end position="1152"/>
    </location>
</feature>
<dbReference type="PANTHER" id="PTHR45739">
    <property type="entry name" value="MATRIX PROTEIN, PUTATIVE-RELATED"/>
    <property type="match status" value="1"/>
</dbReference>
<evidence type="ECO:0000259" key="7">
    <source>
        <dbReference type="PROSITE" id="PS50025"/>
    </source>
</evidence>
<dbReference type="Pfam" id="PF16184">
    <property type="entry name" value="Cadherin_3"/>
    <property type="match status" value="5"/>
</dbReference>
<feature type="repeat" description="CSPG" evidence="5">
    <location>
        <begin position="935"/>
        <end position="1029"/>
    </location>
</feature>
<dbReference type="InterPro" id="IPR039005">
    <property type="entry name" value="CSPG_rpt"/>
</dbReference>
<dbReference type="InterPro" id="IPR051561">
    <property type="entry name" value="FRAS1_ECM"/>
</dbReference>
<reference evidence="8" key="1">
    <citation type="journal article" date="2004" name="Nature">
        <title>Genome duplication in the teleost fish Tetraodon nigroviridis reveals the early vertebrate proto-karyotype.</title>
        <authorList>
            <person name="Jaillon O."/>
            <person name="Aury J.-M."/>
            <person name="Brunet F."/>
            <person name="Petit J.-L."/>
            <person name="Stange-Thomann N."/>
            <person name="Mauceli E."/>
            <person name="Bouneau L."/>
            <person name="Fischer C."/>
            <person name="Ozouf-Costaz C."/>
            <person name="Bernot A."/>
            <person name="Nicaud S."/>
            <person name="Jaffe D."/>
            <person name="Fisher S."/>
            <person name="Lutfalla G."/>
            <person name="Dossat C."/>
            <person name="Segurens B."/>
            <person name="Dasilva C."/>
            <person name="Salanoubat M."/>
            <person name="Levy M."/>
            <person name="Boudet N."/>
            <person name="Castellano S."/>
            <person name="Anthouard V."/>
            <person name="Jubin C."/>
            <person name="Castelli V."/>
            <person name="Katinka M."/>
            <person name="Vacherie B."/>
            <person name="Biemont C."/>
            <person name="Skalli Z."/>
            <person name="Cattolico L."/>
            <person name="Poulain J."/>
            <person name="De Berardinis V."/>
            <person name="Cruaud C."/>
            <person name="Duprat S."/>
            <person name="Brottier P."/>
            <person name="Coutanceau J.-P."/>
            <person name="Gouzy J."/>
            <person name="Parra G."/>
            <person name="Lardier G."/>
            <person name="Chapple C."/>
            <person name="McKernan K.J."/>
            <person name="McEwan P."/>
            <person name="Bosak S."/>
            <person name="Kellis M."/>
            <person name="Volff J.-N."/>
            <person name="Guigo R."/>
            <person name="Zody M.C."/>
            <person name="Mesirov J."/>
            <person name="Lindblad-Toh K."/>
            <person name="Birren B."/>
            <person name="Nusbaum C."/>
            <person name="Kahn D."/>
            <person name="Robinson-Rechavi M."/>
            <person name="Laudet V."/>
            <person name="Schachter V."/>
            <person name="Quetier F."/>
            <person name="Saurin W."/>
            <person name="Scarpelli C."/>
            <person name="Wincker P."/>
            <person name="Lander E.S."/>
            <person name="Weissenbach J."/>
            <person name="Roest Crollius H."/>
        </authorList>
    </citation>
    <scope>NUCLEOTIDE SEQUENCE [LARGE SCALE GENOMIC DNA]</scope>
</reference>
<feature type="domain" description="Laminin G" evidence="7">
    <location>
        <begin position="40"/>
        <end position="212"/>
    </location>
</feature>
<evidence type="ECO:0000256" key="5">
    <source>
        <dbReference type="PROSITE-ProRule" id="PRU01201"/>
    </source>
</evidence>
<dbReference type="PROSITE" id="PS50025">
    <property type="entry name" value="LAM_G_DOMAIN"/>
    <property type="match status" value="2"/>
</dbReference>
<dbReference type="OrthoDB" id="9026019at2759"/>
<dbReference type="Pfam" id="PF02210">
    <property type="entry name" value="Laminin_G_2"/>
    <property type="match status" value="2"/>
</dbReference>
<evidence type="ECO:0000313" key="8">
    <source>
        <dbReference type="EMBL" id="CAG04902.1"/>
    </source>
</evidence>
<feature type="repeat" description="CSPG" evidence="5">
    <location>
        <begin position="704"/>
        <end position="802"/>
    </location>
</feature>
<evidence type="ECO:0000256" key="2">
    <source>
        <dbReference type="ARBA" id="ARBA00022737"/>
    </source>
</evidence>
<keyword evidence="3" id="KW-0325">Glycoprotein</keyword>
<feature type="repeat" description="CSPG" evidence="5">
    <location>
        <begin position="432"/>
        <end position="543"/>
    </location>
</feature>
<name>Q4S380_TETNG</name>
<dbReference type="Gene3D" id="2.60.120.200">
    <property type="match status" value="2"/>
</dbReference>
<dbReference type="PROSITE" id="PS51854">
    <property type="entry name" value="CSPG"/>
    <property type="match status" value="5"/>
</dbReference>
<comment type="caution">
    <text evidence="4">Lacks conserved residue(s) required for the propagation of feature annotation.</text>
</comment>
<organism evidence="8">
    <name type="scientific">Tetraodon nigroviridis</name>
    <name type="common">Spotted green pufferfish</name>
    <name type="synonym">Chelonodon nigroviridis</name>
    <dbReference type="NCBI Taxonomy" id="99883"/>
    <lineage>
        <taxon>Eukaryota</taxon>
        <taxon>Metazoa</taxon>
        <taxon>Chordata</taxon>
        <taxon>Craniata</taxon>
        <taxon>Vertebrata</taxon>
        <taxon>Euteleostomi</taxon>
        <taxon>Actinopterygii</taxon>
        <taxon>Neopterygii</taxon>
        <taxon>Teleostei</taxon>
        <taxon>Neoteleostei</taxon>
        <taxon>Acanthomorphata</taxon>
        <taxon>Eupercaria</taxon>
        <taxon>Tetraodontiformes</taxon>
        <taxon>Tetradontoidea</taxon>
        <taxon>Tetraodontidae</taxon>
        <taxon>Tetraodon</taxon>
    </lineage>
</organism>
<gene>
    <name evidence="8" type="ORF">GSTENG00024759001</name>
</gene>
<dbReference type="GO" id="GO:0009653">
    <property type="term" value="P:anatomical structure morphogenesis"/>
    <property type="evidence" value="ECO:0007669"/>
    <property type="project" value="TreeGrafter"/>
</dbReference>
<evidence type="ECO:0000256" key="1">
    <source>
        <dbReference type="ARBA" id="ARBA00022729"/>
    </source>
</evidence>
<evidence type="ECO:0000256" key="6">
    <source>
        <dbReference type="SAM" id="MobiDB-lite"/>
    </source>
</evidence>
<feature type="non-terminal residue" evidence="8">
    <location>
        <position position="1223"/>
    </location>
</feature>
<reference evidence="8" key="2">
    <citation type="submission" date="2004-02" db="EMBL/GenBank/DDBJ databases">
        <authorList>
            <consortium name="Genoscope"/>
            <consortium name="Whitehead Institute Centre for Genome Research"/>
        </authorList>
    </citation>
    <scope>NUCLEOTIDE SEQUENCE</scope>
</reference>
<feature type="region of interest" description="Disordered" evidence="6">
    <location>
        <begin position="1"/>
        <end position="20"/>
    </location>
</feature>
<dbReference type="InterPro" id="IPR013320">
    <property type="entry name" value="ConA-like_dom_sf"/>
</dbReference>
<sequence>MARRCPLVSTPGTAAERHPQPQVGVKLHLPAGSVSAQVHAVSFYGDGYIHLRTTEASVQTSLQLRFRTSSQAGLLFLAVGSRDFLLLELISGHLQVRLDLGSGQLSLRSEKGLHLGDLAWHTVELSHHLHNVTMSVDGSSLSSLPMPGPDVELSIQSVFVGGTAGLRQAHSLGVSSGFRGCLDRVLFNQHDLTSGLGPYSGSKSIHEVLPGCSSQFFATEEDAVGFLSSKAFVALQPWEGPQEGAFECEMLPSATADDGVILFTSDKHAGLVAMEIRDGHVVATVVDEKGKKTELRSLTYVHGNKSWHNVQLHLLASSVQLKVGQELVRAHLSAQLRFHPRGPLLLGGLDEEARGEASRAGLMSAAGGSFRGCLRGIRLNGRRTGLPHAAVTKEIGVGCRTSPVLDPQSTTDTTEAPEVELPTTLPHRSKGNMNFLSLKTLEVAEGGRAPLEPRHIKVNLDFQKLDLHPSQLMFRVEGQPVSGELRLDLSPDSGAPLAEEQTVVLGAEDLERTFSMLDLWQGRVMYVHGGAEVLQDFFMFSVFSTNKKQLPVGNQLHRFDINISPVNDAPALSLPEGNLFTLVDKSKRKLTPDVLRVSDPDSSPAELIFSSLGNSSEGGHLEDQGSPGRFVLSPVAQTSNAHQWVRFLPLSSRAIHTFSLSDLEEGKISFVHTGASTSRLVFRASDGSKLSNMVVLRVMALPLEHKLVNNTGLEVDQGGASIITTSNLAVEVNVAEQAVEIQYELTELPRYGEIQRLHSGGDWRPTTYFSQKLLEKERVRYLNTYRGLQTLDVTDGFKFKISLGSLSTDEVVFLIVVRWIHFKVTRSRMEMSGTQPVTVSPEDLQVVSKGVKLNEADLHFRILTAPKKGKLLLLNRTLQKNSTFSQKNITDGVMSYQLLHGVHEDTRDVVSFQVFSTHANSSSHDFRINIRADSPAVTVINRGLTVPEGGSKVINKDLLFTHAGSQWEVQYSLTGRPRHGWIRRINLSNSSSINDNVATFTNQDVLAERILYVHDDSESKQDSFTFQVLLYKHKHGSRREAASPATHTFNIAVLLVNDQRPVRVVDKVFHVARDGQRLLALDDLCYHDDDSDFEDSWLVYTRRGIPMGELVLANDTSHKLYEFTQQDLEQKKVLFVHRGVSFGRFVLFVSDGKHYVSALLEVMAQDPYLRAENNTVLKVQQGGFTTVTSAHLSVFTNLDVRDPQEVTFEVFIPPKHGTLCFNH</sequence>
<dbReference type="SUPFAM" id="SSF49899">
    <property type="entry name" value="Concanavalin A-like lectins/glucanases"/>
    <property type="match status" value="2"/>
</dbReference>
<proteinExistence type="predicted"/>